<feature type="signal peptide" evidence="1">
    <location>
        <begin position="1"/>
        <end position="19"/>
    </location>
</feature>
<evidence type="ECO:0000313" key="3">
    <source>
        <dbReference type="Proteomes" id="UP000023152"/>
    </source>
</evidence>
<name>X6MMZ9_RETFI</name>
<feature type="chain" id="PRO_5004975065" evidence="1">
    <location>
        <begin position="20"/>
        <end position="406"/>
    </location>
</feature>
<comment type="caution">
    <text evidence="2">The sequence shown here is derived from an EMBL/GenBank/DDBJ whole genome shotgun (WGS) entry which is preliminary data.</text>
</comment>
<evidence type="ECO:0000313" key="2">
    <source>
        <dbReference type="EMBL" id="ETO14450.1"/>
    </source>
</evidence>
<gene>
    <name evidence="2" type="ORF">RFI_22918</name>
</gene>
<sequence length="406" mass="46582">MKFLLIYEIVLMALHVLTTFVVSNVNLKKSSWNTTNGQTYLNNHDNMSILMMSWNKPLNHYFNNVLESKRCTYLQCSKVYNDMTIVLGVENFQQGADAIRKRKYTSSPKQVYDRQNAIKKYLCTKTSAIEMSKSTSKISSTPYKSAFKIIMYSNKLENCNEEVIASVLSSNKVCELCKRPGASVGAMKFCLNHIGTNAEQVCCLNILKHKHLPSTRKTLTNILQLPSKTVMLNNNNKKIWIDLTIKHILKIVEWTNDNSDLIIMVQWICACISGEEALLTQMTILGKNAHDEQLNCKSVVTPMFVYAKHIYFFQRRCIQRHLCRQHNTPHDMDTNSLALDRSHIHILPLCPYLTIHIFNVQMICGNNDDVNDPLTIQNVQCGSINTKRLLSIVVLPSYFYFLLLLL</sequence>
<keyword evidence="1" id="KW-0732">Signal</keyword>
<proteinExistence type="predicted"/>
<accession>X6MMZ9</accession>
<protein>
    <submittedName>
        <fullName evidence="2">Uncharacterized protein</fullName>
    </submittedName>
</protein>
<dbReference type="Proteomes" id="UP000023152">
    <property type="component" value="Unassembled WGS sequence"/>
</dbReference>
<dbReference type="AlphaFoldDB" id="X6MMZ9"/>
<keyword evidence="3" id="KW-1185">Reference proteome</keyword>
<dbReference type="EMBL" id="ASPP01020024">
    <property type="protein sequence ID" value="ETO14450.1"/>
    <property type="molecule type" value="Genomic_DNA"/>
</dbReference>
<organism evidence="2 3">
    <name type="scientific">Reticulomyxa filosa</name>
    <dbReference type="NCBI Taxonomy" id="46433"/>
    <lineage>
        <taxon>Eukaryota</taxon>
        <taxon>Sar</taxon>
        <taxon>Rhizaria</taxon>
        <taxon>Retaria</taxon>
        <taxon>Foraminifera</taxon>
        <taxon>Monothalamids</taxon>
        <taxon>Reticulomyxidae</taxon>
        <taxon>Reticulomyxa</taxon>
    </lineage>
</organism>
<reference evidence="2 3" key="1">
    <citation type="journal article" date="2013" name="Curr. Biol.">
        <title>The Genome of the Foraminiferan Reticulomyxa filosa.</title>
        <authorList>
            <person name="Glockner G."/>
            <person name="Hulsmann N."/>
            <person name="Schleicher M."/>
            <person name="Noegel A.A."/>
            <person name="Eichinger L."/>
            <person name="Gallinger C."/>
            <person name="Pawlowski J."/>
            <person name="Sierra R."/>
            <person name="Euteneuer U."/>
            <person name="Pillet L."/>
            <person name="Moustafa A."/>
            <person name="Platzer M."/>
            <person name="Groth M."/>
            <person name="Szafranski K."/>
            <person name="Schliwa M."/>
        </authorList>
    </citation>
    <scope>NUCLEOTIDE SEQUENCE [LARGE SCALE GENOMIC DNA]</scope>
</reference>
<evidence type="ECO:0000256" key="1">
    <source>
        <dbReference type="SAM" id="SignalP"/>
    </source>
</evidence>